<dbReference type="Proteomes" id="UP000193067">
    <property type="component" value="Unassembled WGS sequence"/>
</dbReference>
<name>A0A1Y2J451_TRAC3</name>
<protein>
    <submittedName>
        <fullName evidence="2">Uncharacterized protein</fullName>
    </submittedName>
</protein>
<evidence type="ECO:0000313" key="3">
    <source>
        <dbReference type="Proteomes" id="UP000193067"/>
    </source>
</evidence>
<feature type="transmembrane region" description="Helical" evidence="1">
    <location>
        <begin position="145"/>
        <end position="165"/>
    </location>
</feature>
<keyword evidence="3" id="KW-1185">Reference proteome</keyword>
<keyword evidence="1" id="KW-0472">Membrane</keyword>
<dbReference type="EMBL" id="KZ084087">
    <property type="protein sequence ID" value="OSD08175.1"/>
    <property type="molecule type" value="Genomic_DNA"/>
</dbReference>
<accession>A0A1Y2J451</accession>
<gene>
    <name evidence="2" type="ORF">PYCCODRAFT_392628</name>
</gene>
<dbReference type="OrthoDB" id="2755945at2759"/>
<proteinExistence type="predicted"/>
<keyword evidence="1" id="KW-1133">Transmembrane helix</keyword>
<dbReference type="AlphaFoldDB" id="A0A1Y2J451"/>
<organism evidence="2 3">
    <name type="scientific">Trametes coccinea (strain BRFM310)</name>
    <name type="common">Pycnoporus coccineus</name>
    <dbReference type="NCBI Taxonomy" id="1353009"/>
    <lineage>
        <taxon>Eukaryota</taxon>
        <taxon>Fungi</taxon>
        <taxon>Dikarya</taxon>
        <taxon>Basidiomycota</taxon>
        <taxon>Agaricomycotina</taxon>
        <taxon>Agaricomycetes</taxon>
        <taxon>Polyporales</taxon>
        <taxon>Polyporaceae</taxon>
        <taxon>Trametes</taxon>
    </lineage>
</organism>
<keyword evidence="1" id="KW-0812">Transmembrane</keyword>
<evidence type="ECO:0000313" key="2">
    <source>
        <dbReference type="EMBL" id="OSD08175.1"/>
    </source>
</evidence>
<sequence length="214" mass="23598">MQHMHDLSAQGRLQLEGFRHDVEALQHDVHVLSGTVRQANNALEGGLQLSLIIQEKQSEVVHTTEDIASALNSIAQKAHAEMHSINGTAAAIKESLLKDISGDWRGLHWPWLQNALIHCFEYIAIADSGYLDLPAFRLMLTLIRVVWSLLGIASSGLMVCSPLILRTHAYFCFLRASLSSWLPEDTCSPTTGPQLPPMTATTARQHFLAATLLD</sequence>
<evidence type="ECO:0000256" key="1">
    <source>
        <dbReference type="SAM" id="Phobius"/>
    </source>
</evidence>
<reference evidence="2 3" key="1">
    <citation type="journal article" date="2015" name="Biotechnol. Biofuels">
        <title>Enhanced degradation of softwood versus hardwood by the white-rot fungus Pycnoporus coccineus.</title>
        <authorList>
            <person name="Couturier M."/>
            <person name="Navarro D."/>
            <person name="Chevret D."/>
            <person name="Henrissat B."/>
            <person name="Piumi F."/>
            <person name="Ruiz-Duenas F.J."/>
            <person name="Martinez A.T."/>
            <person name="Grigoriev I.V."/>
            <person name="Riley R."/>
            <person name="Lipzen A."/>
            <person name="Berrin J.G."/>
            <person name="Master E.R."/>
            <person name="Rosso M.N."/>
        </authorList>
    </citation>
    <scope>NUCLEOTIDE SEQUENCE [LARGE SCALE GENOMIC DNA]</scope>
    <source>
        <strain evidence="2 3">BRFM310</strain>
    </source>
</reference>